<gene>
    <name evidence="4" type="ORF">HMPREF1090_00152</name>
</gene>
<dbReference type="Gene3D" id="3.30.565.10">
    <property type="entry name" value="Histidine kinase-like ATPase, C-terminal domain"/>
    <property type="match status" value="1"/>
</dbReference>
<dbReference type="Pfam" id="PF06580">
    <property type="entry name" value="His_kinase"/>
    <property type="match status" value="1"/>
</dbReference>
<dbReference type="PANTHER" id="PTHR34220">
    <property type="entry name" value="SENSOR HISTIDINE KINASE YPDA"/>
    <property type="match status" value="1"/>
</dbReference>
<dbReference type="AlphaFoldDB" id="A0A0E2HH90"/>
<dbReference type="RefSeq" id="WP_002593186.1">
    <property type="nucleotide sequence ID" value="NZ_KB850976.1"/>
</dbReference>
<dbReference type="PATRIC" id="fig|999408.3.peg.166"/>
<feature type="transmembrane region" description="Helical" evidence="2">
    <location>
        <begin position="302"/>
        <end position="324"/>
    </location>
</feature>
<proteinExistence type="predicted"/>
<dbReference type="HOGENOM" id="CLU_020473_6_0_9"/>
<dbReference type="InterPro" id="IPR010559">
    <property type="entry name" value="Sig_transdc_His_kin_internal"/>
</dbReference>
<dbReference type="SUPFAM" id="SSF55874">
    <property type="entry name" value="ATPase domain of HSP90 chaperone/DNA topoisomerase II/histidine kinase"/>
    <property type="match status" value="1"/>
</dbReference>
<dbReference type="Proteomes" id="UP000013085">
    <property type="component" value="Unassembled WGS sequence"/>
</dbReference>
<dbReference type="PANTHER" id="PTHR34220:SF7">
    <property type="entry name" value="SENSOR HISTIDINE KINASE YPDA"/>
    <property type="match status" value="1"/>
</dbReference>
<keyword evidence="2" id="KW-1133">Transmembrane helix</keyword>
<feature type="domain" description="Signal transduction histidine kinase internal region" evidence="3">
    <location>
        <begin position="385"/>
        <end position="461"/>
    </location>
</feature>
<keyword evidence="1" id="KW-0175">Coiled coil</keyword>
<comment type="caution">
    <text evidence="4">The sequence shown here is derived from an EMBL/GenBank/DDBJ whole genome shotgun (WGS) entry which is preliminary data.</text>
</comment>
<accession>A0A0E2HH90</accession>
<feature type="coiled-coil region" evidence="1">
    <location>
        <begin position="353"/>
        <end position="380"/>
    </location>
</feature>
<evidence type="ECO:0000256" key="2">
    <source>
        <dbReference type="SAM" id="Phobius"/>
    </source>
</evidence>
<dbReference type="InterPro" id="IPR050640">
    <property type="entry name" value="Bact_2-comp_sensor_kinase"/>
</dbReference>
<reference evidence="4 5" key="1">
    <citation type="submission" date="2013-01" db="EMBL/GenBank/DDBJ databases">
        <title>The Genome Sequence of Clostridium clostridioforme 90A8.</title>
        <authorList>
            <consortium name="The Broad Institute Genome Sequencing Platform"/>
            <person name="Earl A."/>
            <person name="Ward D."/>
            <person name="Feldgarden M."/>
            <person name="Gevers D."/>
            <person name="Courvalin P."/>
            <person name="Lambert T."/>
            <person name="Walker B."/>
            <person name="Young S.K."/>
            <person name="Zeng Q."/>
            <person name="Gargeya S."/>
            <person name="Fitzgerald M."/>
            <person name="Haas B."/>
            <person name="Abouelleil A."/>
            <person name="Alvarado L."/>
            <person name="Arachchi H.M."/>
            <person name="Berlin A.M."/>
            <person name="Chapman S.B."/>
            <person name="Dewar J."/>
            <person name="Goldberg J."/>
            <person name="Griggs A."/>
            <person name="Gujja S."/>
            <person name="Hansen M."/>
            <person name="Howarth C."/>
            <person name="Imamovic A."/>
            <person name="Larimer J."/>
            <person name="McCowan C."/>
            <person name="Murphy C."/>
            <person name="Neiman D."/>
            <person name="Pearson M."/>
            <person name="Priest M."/>
            <person name="Roberts A."/>
            <person name="Saif S."/>
            <person name="Shea T."/>
            <person name="Sisk P."/>
            <person name="Sykes S."/>
            <person name="Wortman J."/>
            <person name="Nusbaum C."/>
            <person name="Birren B."/>
        </authorList>
    </citation>
    <scope>NUCLEOTIDE SEQUENCE [LARGE SCALE GENOMIC DNA]</scope>
    <source>
        <strain evidence="4 5">90A8</strain>
    </source>
</reference>
<dbReference type="EMBL" id="AGYR01000001">
    <property type="protein sequence ID" value="ENZ20223.1"/>
    <property type="molecule type" value="Genomic_DNA"/>
</dbReference>
<name>A0A0E2HH90_9FIRM</name>
<feature type="transmembrane region" description="Helical" evidence="2">
    <location>
        <begin position="20"/>
        <end position="39"/>
    </location>
</feature>
<protein>
    <recommendedName>
        <fullName evidence="3">Signal transduction histidine kinase internal region domain-containing protein</fullName>
    </recommendedName>
</protein>
<evidence type="ECO:0000313" key="5">
    <source>
        <dbReference type="Proteomes" id="UP000013085"/>
    </source>
</evidence>
<evidence type="ECO:0000259" key="3">
    <source>
        <dbReference type="Pfam" id="PF06580"/>
    </source>
</evidence>
<dbReference type="InterPro" id="IPR036890">
    <property type="entry name" value="HATPase_C_sf"/>
</dbReference>
<keyword evidence="2" id="KW-0472">Membrane</keyword>
<dbReference type="GO" id="GO:0000155">
    <property type="term" value="F:phosphorelay sensor kinase activity"/>
    <property type="evidence" value="ECO:0007669"/>
    <property type="project" value="InterPro"/>
</dbReference>
<organism evidence="4 5">
    <name type="scientific">[Clostridium] clostridioforme 90A8</name>
    <dbReference type="NCBI Taxonomy" id="999408"/>
    <lineage>
        <taxon>Bacteria</taxon>
        <taxon>Bacillati</taxon>
        <taxon>Bacillota</taxon>
        <taxon>Clostridia</taxon>
        <taxon>Lachnospirales</taxon>
        <taxon>Lachnospiraceae</taxon>
        <taxon>Enterocloster</taxon>
    </lineage>
</organism>
<dbReference type="GO" id="GO:0016020">
    <property type="term" value="C:membrane"/>
    <property type="evidence" value="ECO:0007669"/>
    <property type="project" value="InterPro"/>
</dbReference>
<sequence>MKKYEGLRKWYKKITFRRLLTLSMVSLVSVGFISFSVTVTNLSEAKIRQNVKDNMSIVVKQFDVYLDNYISNVYEGFLSFESNQSLLRLRSMEAGKYRLSYAAASYIYLNKLLSQFLNANSACVYNVYLNFGDGRVMTQAYEQDLLKIRYTYSMWKERFSENKYYWVDADSCRDLIPDEEVGAVLFHLYEGEQSGQNGIILIALKQDFFENILDVTALDQEASLSILTDYGIMHFGEQTAWNVVQDNRDYLIEKAERSSGVQTEVLDDYYFMYENIDLTGWKLVYNVKESSISNAHHIMRDVMFITVTIIAAMAALLGLLSNAVSYSLRVLTKKVEDKDILDHEISLHSYAEITTLSNSLERMRLRINHLLNQVELEQEAKRQIEVALLQEQIHPHFLYNTLYSIIQLCELKKPEKASEMLTALATFYRIGLNRGENIITVEEELKHVKNYLFIQHFRYSDLFDYTIDCDTEILKCRIPKMSLQPLVENAIYHGIKQKHEFGNICILGGTYDGENAYLEVHDDGPGIDEMRLEEIRACLRDGISGENKVSFGLKNVDSRIKFEFGRQYGLEIEFLPQDTCVRICFAMKTMKKDTGSNIKEREKE</sequence>
<evidence type="ECO:0000256" key="1">
    <source>
        <dbReference type="SAM" id="Coils"/>
    </source>
</evidence>
<evidence type="ECO:0000313" key="4">
    <source>
        <dbReference type="EMBL" id="ENZ20223.1"/>
    </source>
</evidence>
<keyword evidence="2" id="KW-0812">Transmembrane</keyword>